<protein>
    <submittedName>
        <fullName evidence="1">Uncharacterized protein</fullName>
    </submittedName>
</protein>
<evidence type="ECO:0000313" key="2">
    <source>
        <dbReference type="Proteomes" id="UP000199024"/>
    </source>
</evidence>
<organism evidence="1 2">
    <name type="scientific">Granulicella pectinivorans</name>
    <dbReference type="NCBI Taxonomy" id="474950"/>
    <lineage>
        <taxon>Bacteria</taxon>
        <taxon>Pseudomonadati</taxon>
        <taxon>Acidobacteriota</taxon>
        <taxon>Terriglobia</taxon>
        <taxon>Terriglobales</taxon>
        <taxon>Acidobacteriaceae</taxon>
        <taxon>Granulicella</taxon>
    </lineage>
</organism>
<dbReference type="AlphaFoldDB" id="A0A1I6LW33"/>
<dbReference type="Proteomes" id="UP000199024">
    <property type="component" value="Unassembled WGS sequence"/>
</dbReference>
<name>A0A1I6LW33_9BACT</name>
<proteinExistence type="predicted"/>
<sequence length="59" mass="6288">MGNWSNGALVWTDCEYLPQSARQFAKLGFGERFSAAETNKAGDSGDDIGAVTVTFPSSQ</sequence>
<gene>
    <name evidence="1" type="ORF">SAMN05421771_1366</name>
</gene>
<reference evidence="1 2" key="1">
    <citation type="submission" date="2016-10" db="EMBL/GenBank/DDBJ databases">
        <authorList>
            <person name="de Groot N.N."/>
        </authorList>
    </citation>
    <scope>NUCLEOTIDE SEQUENCE [LARGE SCALE GENOMIC DNA]</scope>
    <source>
        <strain evidence="1 2">DSM 21001</strain>
    </source>
</reference>
<dbReference type="EMBL" id="FOZL01000001">
    <property type="protein sequence ID" value="SFS07636.1"/>
    <property type="molecule type" value="Genomic_DNA"/>
</dbReference>
<accession>A0A1I6LW33</accession>
<keyword evidence="2" id="KW-1185">Reference proteome</keyword>
<evidence type="ECO:0000313" key="1">
    <source>
        <dbReference type="EMBL" id="SFS07636.1"/>
    </source>
</evidence>